<feature type="transmembrane region" description="Helical" evidence="1">
    <location>
        <begin position="56"/>
        <end position="82"/>
    </location>
</feature>
<protein>
    <submittedName>
        <fullName evidence="2">Uncharacterized protein</fullName>
    </submittedName>
</protein>
<comment type="caution">
    <text evidence="2">The sequence shown here is derived from an EMBL/GenBank/DDBJ whole genome shotgun (WGS) entry which is preliminary data.</text>
</comment>
<dbReference type="EMBL" id="BCLY01000017">
    <property type="protein sequence ID" value="GAQ11854.1"/>
    <property type="molecule type" value="Genomic_DNA"/>
</dbReference>
<feature type="transmembrane region" description="Helical" evidence="1">
    <location>
        <begin position="348"/>
        <end position="364"/>
    </location>
</feature>
<keyword evidence="1" id="KW-0472">Membrane</keyword>
<feature type="transmembrane region" description="Helical" evidence="1">
    <location>
        <begin position="144"/>
        <end position="162"/>
    </location>
</feature>
<evidence type="ECO:0000256" key="1">
    <source>
        <dbReference type="SAM" id="Phobius"/>
    </source>
</evidence>
<gene>
    <name evidence="2" type="ORF">ALT_9175</name>
</gene>
<evidence type="ECO:0000313" key="2">
    <source>
        <dbReference type="EMBL" id="GAQ11854.1"/>
    </source>
</evidence>
<accession>A0AAN4TFE8</accession>
<organism evidence="2 3">
    <name type="scientific">Aspergillus lentulus</name>
    <dbReference type="NCBI Taxonomy" id="293939"/>
    <lineage>
        <taxon>Eukaryota</taxon>
        <taxon>Fungi</taxon>
        <taxon>Dikarya</taxon>
        <taxon>Ascomycota</taxon>
        <taxon>Pezizomycotina</taxon>
        <taxon>Eurotiomycetes</taxon>
        <taxon>Eurotiomycetidae</taxon>
        <taxon>Eurotiales</taxon>
        <taxon>Aspergillaceae</taxon>
        <taxon>Aspergillus</taxon>
        <taxon>Aspergillus subgen. Fumigati</taxon>
    </lineage>
</organism>
<keyword evidence="1" id="KW-0812">Transmembrane</keyword>
<dbReference type="AlphaFoldDB" id="A0AAN4TFE8"/>
<reference evidence="2 3" key="1">
    <citation type="submission" date="2015-11" db="EMBL/GenBank/DDBJ databases">
        <title>Aspergillus lentulus strain IFM 54703T.</title>
        <authorList>
            <person name="Kusuya Y."/>
            <person name="Sakai K."/>
            <person name="Kamei K."/>
            <person name="Takahashi H."/>
            <person name="Yaguchi T."/>
        </authorList>
    </citation>
    <scope>NUCLEOTIDE SEQUENCE [LARGE SCALE GENOMIC DNA]</scope>
    <source>
        <strain evidence="2 3">IFM 54703</strain>
    </source>
</reference>
<evidence type="ECO:0000313" key="3">
    <source>
        <dbReference type="Proteomes" id="UP000051487"/>
    </source>
</evidence>
<proteinExistence type="predicted"/>
<feature type="transmembrane region" description="Helical" evidence="1">
    <location>
        <begin position="278"/>
        <end position="302"/>
    </location>
</feature>
<feature type="transmembrane region" description="Helical" evidence="1">
    <location>
        <begin position="206"/>
        <end position="227"/>
    </location>
</feature>
<name>A0AAN4TFE8_ASPLE</name>
<dbReference type="Proteomes" id="UP000051487">
    <property type="component" value="Unassembled WGS sequence"/>
</dbReference>
<feature type="transmembrane region" description="Helical" evidence="1">
    <location>
        <begin position="314"/>
        <end position="336"/>
    </location>
</feature>
<sequence>MSTTPPTCTQPLWPAPYGNNNVPNRASERRRGRENETPKSAKLYYDWGGIAIQWRFCIVFVVYTLGARSFVYLLFSLTPALWSPRESLYWLLQPLIFESGGFIDYSSAEAWSEKDASGRCLTRKEKRDAISTSLEDVSGWYGPGAYLGWLLTAYVTAVPCIWHSKCSEYNAESRRPDGETLGTLIYPLVAVFDVSFRLIRCQIDPGMSAAVFVVISSLVIIGPVTRLSWQYDGDEQTALESPRSLRHWVWVTMRFTCHTIVCATFSEPYGYTKLVGTVYALLFVVLLYSQISATALSGKYPYFGRVYRSPGERVIAFGVVQVVFMVILLSMHYSIWPATGTKIWELDQVAGLFVTVAMLCYPRLHKLGYLKLFQRPKRELPT</sequence>
<keyword evidence="1" id="KW-1133">Transmembrane helix</keyword>